<dbReference type="InterPro" id="IPR051678">
    <property type="entry name" value="AGP_Transferase"/>
</dbReference>
<comment type="caution">
    <text evidence="3">The sequence shown here is derived from an EMBL/GenBank/DDBJ whole genome shotgun (WGS) entry which is preliminary data.</text>
</comment>
<feature type="domain" description="Aminoglycoside phosphotransferase" evidence="2">
    <location>
        <begin position="335"/>
        <end position="558"/>
    </location>
</feature>
<feature type="region of interest" description="Disordered" evidence="1">
    <location>
        <begin position="229"/>
        <end position="285"/>
    </location>
</feature>
<organism evidence="3 4">
    <name type="scientific">Deinococcus radiopugnans ATCC 19172</name>
    <dbReference type="NCBI Taxonomy" id="585398"/>
    <lineage>
        <taxon>Bacteria</taxon>
        <taxon>Thermotogati</taxon>
        <taxon>Deinococcota</taxon>
        <taxon>Deinococci</taxon>
        <taxon>Deinococcales</taxon>
        <taxon>Deinococcaceae</taxon>
        <taxon>Deinococcus</taxon>
    </lineage>
</organism>
<sequence length="609" mass="64099">MRGGGGQLRRRSGPGAAAHRHVPVLGRGGNGNGGPRPVEPELGTAAGAGLAIRVACNAAKGGRGLALRGRGPHPAADGRVLAVCPEPAQLAAPHPGGECGGAAAWGRRPCSRRAGPERAGHRHRQGLSQPRHPQRQRGPVAETRGRLERAGRGDQAGAAARRRSPVESAAGAVSRVHAPERLGGSGAGARQTYSVVAARGAGRLRGAGVLAARLAGQRAEARGRIRAEGLGAPGRTGRLQRRAGKPVEPCLRAGAGPRRIPGRDEGRRGPHATGPGLRADRECGRRGAGTGLRLLRGPRNGGAGVAGCASGLTVDAVRAAKLIRCQFPPLAALPVTPLGEGGDHRAFAVGQRWVFRFPKHSGGGQGLLREARLLTWLAPHLPLPVPVPVFVGQPDRDFPEAFTGALRLTGRSGLETPLLKWEEVGRSVGRFLRVLHAQGAGTARALGLTLDFDPTYSDWQEAALEDLEALSRQWPEVQSWREVLNQTPTSQPGQLAVIHGDLAAEHVFLSDRAEITGILDWADAAIGDPARDLAGLIHWGGRAMLDAALAEYGKTEAGVIERAAWYALCRALEDMAFGLRWDRPTYVEGGKRALTILHMEFADTLTKPR</sequence>
<proteinExistence type="predicted"/>
<gene>
    <name evidence="3" type="ORF">FHR04_06760</name>
</gene>
<evidence type="ECO:0000256" key="1">
    <source>
        <dbReference type="SAM" id="MobiDB-lite"/>
    </source>
</evidence>
<evidence type="ECO:0000313" key="4">
    <source>
        <dbReference type="Proteomes" id="UP000313988"/>
    </source>
</evidence>
<name>A0A5C4Y725_9DEIO</name>
<dbReference type="PANTHER" id="PTHR21310:SF15">
    <property type="entry name" value="AMINOGLYCOSIDE PHOSPHOTRANSFERASE DOMAIN-CONTAINING PROTEIN"/>
    <property type="match status" value="1"/>
</dbReference>
<reference evidence="3 4" key="1">
    <citation type="submission" date="2019-06" db="EMBL/GenBank/DDBJ databases">
        <title>Genome sequence of Deinococcus radiopugnans ATCC 19172.</title>
        <authorList>
            <person name="Maclea K.S."/>
            <person name="Maynard C.R."/>
        </authorList>
    </citation>
    <scope>NUCLEOTIDE SEQUENCE [LARGE SCALE GENOMIC DNA]</scope>
    <source>
        <strain evidence="3 4">ATCC 19172</strain>
    </source>
</reference>
<protein>
    <recommendedName>
        <fullName evidence="2">Aminoglycoside phosphotransferase domain-containing protein</fullName>
    </recommendedName>
</protein>
<accession>A0A5C4Y725</accession>
<dbReference type="PANTHER" id="PTHR21310">
    <property type="entry name" value="AMINOGLYCOSIDE PHOSPHOTRANSFERASE-RELATED-RELATED"/>
    <property type="match status" value="1"/>
</dbReference>
<feature type="compositionally biased region" description="Basic residues" evidence="1">
    <location>
        <begin position="8"/>
        <end position="22"/>
    </location>
</feature>
<dbReference type="AlphaFoldDB" id="A0A5C4Y725"/>
<feature type="region of interest" description="Disordered" evidence="1">
    <location>
        <begin position="1"/>
        <end position="42"/>
    </location>
</feature>
<dbReference type="OrthoDB" id="3806873at2"/>
<evidence type="ECO:0000313" key="3">
    <source>
        <dbReference type="EMBL" id="TNM71647.1"/>
    </source>
</evidence>
<dbReference type="Gene3D" id="3.90.1200.10">
    <property type="match status" value="1"/>
</dbReference>
<feature type="compositionally biased region" description="Basic and acidic residues" evidence="1">
    <location>
        <begin position="143"/>
        <end position="152"/>
    </location>
</feature>
<dbReference type="InterPro" id="IPR002575">
    <property type="entry name" value="Aminoglycoside_PTrfase"/>
</dbReference>
<dbReference type="InterPro" id="IPR011009">
    <property type="entry name" value="Kinase-like_dom_sf"/>
</dbReference>
<evidence type="ECO:0000259" key="2">
    <source>
        <dbReference type="Pfam" id="PF01636"/>
    </source>
</evidence>
<dbReference type="Pfam" id="PF01636">
    <property type="entry name" value="APH"/>
    <property type="match status" value="1"/>
</dbReference>
<dbReference type="EMBL" id="VDMO01000006">
    <property type="protein sequence ID" value="TNM71647.1"/>
    <property type="molecule type" value="Genomic_DNA"/>
</dbReference>
<feature type="region of interest" description="Disordered" evidence="1">
    <location>
        <begin position="110"/>
        <end position="187"/>
    </location>
</feature>
<dbReference type="SUPFAM" id="SSF56112">
    <property type="entry name" value="Protein kinase-like (PK-like)"/>
    <property type="match status" value="1"/>
</dbReference>
<dbReference type="Proteomes" id="UP000313988">
    <property type="component" value="Unassembled WGS sequence"/>
</dbReference>
<dbReference type="Gene3D" id="3.30.200.20">
    <property type="entry name" value="Phosphorylase Kinase, domain 1"/>
    <property type="match status" value="1"/>
</dbReference>